<dbReference type="PANTHER" id="PTHR43507:SF1">
    <property type="entry name" value="NADH-UBIQUINONE OXIDOREDUCTASE CHAIN 4"/>
    <property type="match status" value="1"/>
</dbReference>
<keyword evidence="6" id="KW-1185">Reference proteome</keyword>
<evidence type="ECO:0000256" key="2">
    <source>
        <dbReference type="RuleBase" id="RU000320"/>
    </source>
</evidence>
<evidence type="ECO:0000313" key="6">
    <source>
        <dbReference type="Proteomes" id="UP000676565"/>
    </source>
</evidence>
<feature type="transmembrane region" description="Helical" evidence="3">
    <location>
        <begin position="6"/>
        <end position="23"/>
    </location>
</feature>
<accession>A0ABS5BJQ4</accession>
<dbReference type="InterPro" id="IPR003918">
    <property type="entry name" value="NADH_UbQ_OxRdtase"/>
</dbReference>
<keyword evidence="2 3" id="KW-0812">Transmembrane</keyword>
<feature type="transmembrane region" description="Helical" evidence="3">
    <location>
        <begin position="418"/>
        <end position="437"/>
    </location>
</feature>
<feature type="transmembrane region" description="Helical" evidence="3">
    <location>
        <begin position="240"/>
        <end position="261"/>
    </location>
</feature>
<feature type="transmembrane region" description="Helical" evidence="3">
    <location>
        <begin position="209"/>
        <end position="228"/>
    </location>
</feature>
<feature type="transmembrane region" description="Helical" evidence="3">
    <location>
        <begin position="296"/>
        <end position="316"/>
    </location>
</feature>
<dbReference type="PANTHER" id="PTHR43507">
    <property type="entry name" value="NADH-UBIQUINONE OXIDOREDUCTASE CHAIN 4"/>
    <property type="match status" value="1"/>
</dbReference>
<keyword evidence="3" id="KW-1133">Transmembrane helix</keyword>
<proteinExistence type="predicted"/>
<organism evidence="5 6">
    <name type="scientific">Gemmata palustris</name>
    <dbReference type="NCBI Taxonomy" id="2822762"/>
    <lineage>
        <taxon>Bacteria</taxon>
        <taxon>Pseudomonadati</taxon>
        <taxon>Planctomycetota</taxon>
        <taxon>Planctomycetia</taxon>
        <taxon>Gemmatales</taxon>
        <taxon>Gemmataceae</taxon>
        <taxon>Gemmata</taxon>
    </lineage>
</organism>
<sequence>MTFASVPWLELAVAVPLVGALCLSRSRDALSASRWCLGFLGAGLVCAVAAWGGFMGGLTADGTSPFDALPLLFGRNVFAIDALSAPLVPLLALLHFLTALATARTKMSRFSFAWLLAGSALRVAVFACKMPWDLGVLLVLATLPPYFELRRRGRPTRVYVIHMALFVGLLVAGLVADGTAAAVLLMGAVLVRSGTVPVHVWVTDLFENCSFGTALLVVTPITGMYAALRLVLPSQPPEWVLQGIGGVSLFTAVYAAGMAVVQTDARRFFAFLFLSHASLVLVGLELHTAISLTGALALWGSVIVSLGGFGLTLRAIEARFGRLTLSEFRGLYAASPSLAVCFLLTGLASVGFPGMSGFVATELLVDGAVVASPIVGLAVLVAAALNGVAVMRAYFALFTGDRYTPRVPLGITLRERGAVLALTALIFAGGFFPQAYIASRHQAAEATLEDRGAEKPAH</sequence>
<feature type="domain" description="NADH:quinone oxidoreductase/Mrp antiporter transmembrane" evidence="4">
    <location>
        <begin position="180"/>
        <end position="383"/>
    </location>
</feature>
<evidence type="ECO:0000313" key="5">
    <source>
        <dbReference type="EMBL" id="MBP3953934.1"/>
    </source>
</evidence>
<feature type="transmembrane region" description="Helical" evidence="3">
    <location>
        <begin position="78"/>
        <end position="100"/>
    </location>
</feature>
<keyword evidence="3" id="KW-0472">Membrane</keyword>
<feature type="transmembrane region" description="Helical" evidence="3">
    <location>
        <begin position="328"/>
        <end position="350"/>
    </location>
</feature>
<dbReference type="InterPro" id="IPR001750">
    <property type="entry name" value="ND/Mrp_TM"/>
</dbReference>
<evidence type="ECO:0000256" key="3">
    <source>
        <dbReference type="SAM" id="Phobius"/>
    </source>
</evidence>
<name>A0ABS5BJQ4_9BACT</name>
<protein>
    <submittedName>
        <fullName evidence="5">Oxidoreductase</fullName>
    </submittedName>
</protein>
<feature type="transmembrane region" description="Helical" evidence="3">
    <location>
        <begin position="35"/>
        <end position="58"/>
    </location>
</feature>
<reference evidence="5 6" key="1">
    <citation type="submission" date="2021-04" db="EMBL/GenBank/DDBJ databases">
        <authorList>
            <person name="Ivanova A."/>
        </authorList>
    </citation>
    <scope>NUCLEOTIDE SEQUENCE [LARGE SCALE GENOMIC DNA]</scope>
    <source>
        <strain evidence="5 6">G18</strain>
    </source>
</reference>
<dbReference type="Pfam" id="PF00361">
    <property type="entry name" value="Proton_antipo_M"/>
    <property type="match status" value="1"/>
</dbReference>
<dbReference type="EMBL" id="JAGKQQ010000001">
    <property type="protein sequence ID" value="MBP3953934.1"/>
    <property type="molecule type" value="Genomic_DNA"/>
</dbReference>
<evidence type="ECO:0000256" key="1">
    <source>
        <dbReference type="ARBA" id="ARBA00004127"/>
    </source>
</evidence>
<comment type="subcellular location">
    <subcellularLocation>
        <location evidence="1">Endomembrane system</location>
        <topology evidence="1">Multi-pass membrane protein</topology>
    </subcellularLocation>
    <subcellularLocation>
        <location evidence="2">Membrane</location>
        <topology evidence="2">Multi-pass membrane protein</topology>
    </subcellularLocation>
</comment>
<feature type="transmembrane region" description="Helical" evidence="3">
    <location>
        <begin position="268"/>
        <end position="290"/>
    </location>
</feature>
<evidence type="ECO:0000259" key="4">
    <source>
        <dbReference type="Pfam" id="PF00361"/>
    </source>
</evidence>
<feature type="transmembrane region" description="Helical" evidence="3">
    <location>
        <begin position="182"/>
        <end position="202"/>
    </location>
</feature>
<feature type="transmembrane region" description="Helical" evidence="3">
    <location>
        <begin position="159"/>
        <end position="176"/>
    </location>
</feature>
<dbReference type="RefSeq" id="WP_210651926.1">
    <property type="nucleotide sequence ID" value="NZ_JAGKQQ010000001.1"/>
</dbReference>
<dbReference type="Proteomes" id="UP000676565">
    <property type="component" value="Unassembled WGS sequence"/>
</dbReference>
<gene>
    <name evidence="5" type="ORF">J8F10_01280</name>
</gene>
<comment type="caution">
    <text evidence="5">The sequence shown here is derived from an EMBL/GenBank/DDBJ whole genome shotgun (WGS) entry which is preliminary data.</text>
</comment>
<feature type="transmembrane region" description="Helical" evidence="3">
    <location>
        <begin position="370"/>
        <end position="397"/>
    </location>
</feature>